<evidence type="ECO:0000256" key="4">
    <source>
        <dbReference type="ARBA" id="ARBA00022737"/>
    </source>
</evidence>
<evidence type="ECO:0000256" key="1">
    <source>
        <dbReference type="ARBA" id="ARBA00004123"/>
    </source>
</evidence>
<dbReference type="SMART" id="SM00355">
    <property type="entry name" value="ZnF_C2H2"/>
    <property type="match status" value="3"/>
</dbReference>
<dbReference type="SUPFAM" id="SSF57667">
    <property type="entry name" value="beta-beta-alpha zinc fingers"/>
    <property type="match status" value="1"/>
</dbReference>
<dbReference type="GO" id="GO:0008270">
    <property type="term" value="F:zinc ion binding"/>
    <property type="evidence" value="ECO:0007669"/>
    <property type="project" value="UniProtKB-KW"/>
</dbReference>
<feature type="domain" description="C2H2-type" evidence="11">
    <location>
        <begin position="42"/>
        <end position="71"/>
    </location>
</feature>
<keyword evidence="2" id="KW-0678">Repressor</keyword>
<evidence type="ECO:0000256" key="7">
    <source>
        <dbReference type="ARBA" id="ARBA00023242"/>
    </source>
</evidence>
<reference evidence="13" key="1">
    <citation type="submission" date="2017-01" db="EMBL/GenBank/DDBJ databases">
        <authorList>
            <person name="Wang Y."/>
            <person name="White M."/>
            <person name="Kvist S."/>
            <person name="Moncalvo J.-M."/>
        </authorList>
    </citation>
    <scope>NUCLEOTIDE SEQUENCE [LARGE SCALE GENOMIC DNA]</scope>
    <source>
        <strain evidence="13">ID-206-W2</strain>
    </source>
</reference>
<dbReference type="PROSITE" id="PS00028">
    <property type="entry name" value="ZINC_FINGER_C2H2_1"/>
    <property type="match status" value="2"/>
</dbReference>
<keyword evidence="3" id="KW-0479">Metal-binding</keyword>
<name>A0A1R1X472_9FUNG</name>
<protein>
    <submittedName>
        <fullName evidence="12">pH-response transcription factor</fullName>
    </submittedName>
</protein>
<dbReference type="InterPro" id="IPR036236">
    <property type="entry name" value="Znf_C2H2_sf"/>
</dbReference>
<dbReference type="OrthoDB" id="6155966at2759"/>
<evidence type="ECO:0000256" key="8">
    <source>
        <dbReference type="ARBA" id="ARBA00038089"/>
    </source>
</evidence>
<evidence type="ECO:0000256" key="9">
    <source>
        <dbReference type="PROSITE-ProRule" id="PRU00042"/>
    </source>
</evidence>
<feature type="region of interest" description="Disordered" evidence="10">
    <location>
        <begin position="785"/>
        <end position="808"/>
    </location>
</feature>
<dbReference type="AlphaFoldDB" id="A0A1R1X472"/>
<dbReference type="Proteomes" id="UP000187429">
    <property type="component" value="Unassembled WGS sequence"/>
</dbReference>
<feature type="region of interest" description="Disordered" evidence="10">
    <location>
        <begin position="126"/>
        <end position="155"/>
    </location>
</feature>
<evidence type="ECO:0000313" key="13">
    <source>
        <dbReference type="Proteomes" id="UP000187429"/>
    </source>
</evidence>
<feature type="compositionally biased region" description="Polar residues" evidence="10">
    <location>
        <begin position="993"/>
        <end position="1006"/>
    </location>
</feature>
<feature type="compositionally biased region" description="Polar residues" evidence="10">
    <location>
        <begin position="127"/>
        <end position="145"/>
    </location>
</feature>
<evidence type="ECO:0000313" key="12">
    <source>
        <dbReference type="EMBL" id="OMJ09438.1"/>
    </source>
</evidence>
<keyword evidence="4" id="KW-0677">Repeat</keyword>
<evidence type="ECO:0000256" key="6">
    <source>
        <dbReference type="ARBA" id="ARBA00022833"/>
    </source>
</evidence>
<proteinExistence type="inferred from homology"/>
<dbReference type="PROSITE" id="PS50157">
    <property type="entry name" value="ZINC_FINGER_C2H2_2"/>
    <property type="match status" value="2"/>
</dbReference>
<dbReference type="InterPro" id="IPR013087">
    <property type="entry name" value="Znf_C2H2_type"/>
</dbReference>
<dbReference type="GO" id="GO:0005634">
    <property type="term" value="C:nucleus"/>
    <property type="evidence" value="ECO:0007669"/>
    <property type="project" value="UniProtKB-SubCell"/>
</dbReference>
<evidence type="ECO:0000259" key="11">
    <source>
        <dbReference type="PROSITE" id="PS50157"/>
    </source>
</evidence>
<evidence type="ECO:0000256" key="2">
    <source>
        <dbReference type="ARBA" id="ARBA00022491"/>
    </source>
</evidence>
<gene>
    <name evidence="12" type="ORF">AYI69_g10664</name>
</gene>
<keyword evidence="13" id="KW-1185">Reference proteome</keyword>
<dbReference type="InterPro" id="IPR050806">
    <property type="entry name" value="pacC/RIM101"/>
</dbReference>
<dbReference type="Gene3D" id="3.30.160.60">
    <property type="entry name" value="Classic Zinc Finger"/>
    <property type="match status" value="2"/>
</dbReference>
<keyword evidence="7" id="KW-0539">Nucleus</keyword>
<evidence type="ECO:0000256" key="5">
    <source>
        <dbReference type="ARBA" id="ARBA00022771"/>
    </source>
</evidence>
<dbReference type="PANTHER" id="PTHR47257:SF1">
    <property type="entry name" value="PH-RESPONSE TRANSCRIPTION FACTOR PACC_RIM101"/>
    <property type="match status" value="1"/>
</dbReference>
<organism evidence="12 13">
    <name type="scientific">Smittium culicis</name>
    <dbReference type="NCBI Taxonomy" id="133412"/>
    <lineage>
        <taxon>Eukaryota</taxon>
        <taxon>Fungi</taxon>
        <taxon>Fungi incertae sedis</taxon>
        <taxon>Zoopagomycota</taxon>
        <taxon>Kickxellomycotina</taxon>
        <taxon>Harpellomycetes</taxon>
        <taxon>Harpellales</taxon>
        <taxon>Legeriomycetaceae</taxon>
        <taxon>Smittium</taxon>
    </lineage>
</organism>
<dbReference type="PANTHER" id="PTHR47257">
    <property type="entry name" value="PH-RESPONSE TRANSCRIPTION FACTOR PACC/RIM101"/>
    <property type="match status" value="1"/>
</dbReference>
<dbReference type="Pfam" id="PF00096">
    <property type="entry name" value="zf-C2H2"/>
    <property type="match status" value="1"/>
</dbReference>
<feature type="region of interest" description="Disordered" evidence="10">
    <location>
        <begin position="970"/>
        <end position="1006"/>
    </location>
</feature>
<comment type="caution">
    <text evidence="12">The sequence shown here is derived from an EMBL/GenBank/DDBJ whole genome shotgun (WGS) entry which is preliminary data.</text>
</comment>
<comment type="similarity">
    <text evidence="8">Belongs to the pacC/RIM101 family.</text>
</comment>
<dbReference type="EMBL" id="LSSM01007044">
    <property type="protein sequence ID" value="OMJ09438.1"/>
    <property type="molecule type" value="Genomic_DNA"/>
</dbReference>
<comment type="subcellular location">
    <subcellularLocation>
        <location evidence="1">Nucleus</location>
    </subcellularLocation>
</comment>
<keyword evidence="5 9" id="KW-0863">Zinc-finger</keyword>
<keyword evidence="6" id="KW-0862">Zinc</keyword>
<accession>A0A1R1X472</accession>
<sequence>MSESFLCKWEGCENNTFTDIDIMYSHLTNDHVGRKTKGNLCLTCKWENCGHSFTKRDHITSHVKIHIPYKPFPCQLCNRPFKRAQDLKKHLKTHSEDSYTYQKSLKKISNSSESTPCDPMLFKISPDQPSTFPNSQNSIDASSNKGLAEISPQKPSPYSVGPLTPSDFHNFDFNLISDTRSPKKSTKRGLEEISESIKKIKSSKNQPKDVNDAIAGTITNLLMLNPSDINELPQSMLDTENICNLNQGILSLFPEINDLNLLANQNTTTSPNNNLFHPEDERNNTYNDFNIFNSLLEQIEENPLGSNLNTIALQASLKTPQNNNALPENSFSDLFNTSSPIFDANSDSLYSSNATPKADPNFNTIDYLFSDSTTYSSPTVNQTSSSVNYPELDLNSSNTLNSQNLFSSVSGSYLNSNIPYQQNDSTYIPPLNPSLFKPPESNQFTLEQTNMNTPNDASLLNSFSAQSVLEAALSNCIYTKLLDYSTKIGINFTPSQKIRLKELQIKFIKLFIINNPALNVDAQNSHFIEYLSSKYELGNIFQNPEDNTKPIQQKTDNTYSDIYRSMDSEFDIMTKNFLDSNKIIELSNITSELNKKPSLSEQINLSNSIIIGYNDILANAPSTNELTLQNTFSDIGLKKDTDFDQSLSDLQLKPNQSGFDTYDPYNFESSLINGTYSGRTPNEIANSMLEEIIELGSGYDPTKVSPQLTLDYNISSTNSEDPQLLSFNDQNNIDYFQNTNLYNFKELESSNNMVPSVFNAGIVGSSTNSRSSYTLKHIKKIPVHNNVYGDDTDSGDDRSDKLSGYSSDELLDTTDTISSKIDIDRLNNRFDVTNSDTQTNSNNVTNVIKSGVLGFIANYKSTKDRDISNPQTTSTLVGPESTLDNNMNTQIIKSDTNSNIIGPYNADDVTLKYHTPIHQSENEEPKSSISAKAAKNDSNVARAHAVKLISQILAKINLVYLASYTSQPHQGLVKSADNSPSLPKIDSHVPLENQASSQNRDTKNDYNSVQSMLLERLGKLGL</sequence>
<evidence type="ECO:0000256" key="3">
    <source>
        <dbReference type="ARBA" id="ARBA00022723"/>
    </source>
</evidence>
<feature type="domain" description="C2H2-type" evidence="11">
    <location>
        <begin position="72"/>
        <end position="99"/>
    </location>
</feature>
<evidence type="ECO:0000256" key="10">
    <source>
        <dbReference type="SAM" id="MobiDB-lite"/>
    </source>
</evidence>